<dbReference type="AlphaFoldDB" id="A0A2N9HFI5"/>
<keyword evidence="1" id="KW-1133">Transmembrane helix</keyword>
<keyword evidence="1" id="KW-0812">Transmembrane</keyword>
<reference evidence="2" key="1">
    <citation type="submission" date="2018-02" db="EMBL/GenBank/DDBJ databases">
        <authorList>
            <person name="Cohen D.B."/>
            <person name="Kent A.D."/>
        </authorList>
    </citation>
    <scope>NUCLEOTIDE SEQUENCE</scope>
</reference>
<evidence type="ECO:0000313" key="2">
    <source>
        <dbReference type="EMBL" id="SPD10441.1"/>
    </source>
</evidence>
<accession>A0A2N9HFI5</accession>
<sequence>MGFDFMGLWLWVCRRGFVVAWVCGYGFADMGLWWIGGGFCAVCGGFTGMVIVSGDSVQCVVVYGYGGCGFAVDRF</sequence>
<gene>
    <name evidence="2" type="ORF">FSB_LOCUS38323</name>
</gene>
<proteinExistence type="predicted"/>
<protein>
    <recommendedName>
        <fullName evidence="3">Transmembrane protein</fullName>
    </recommendedName>
</protein>
<evidence type="ECO:0000256" key="1">
    <source>
        <dbReference type="SAM" id="Phobius"/>
    </source>
</evidence>
<evidence type="ECO:0008006" key="3">
    <source>
        <dbReference type="Google" id="ProtNLM"/>
    </source>
</evidence>
<feature type="transmembrane region" description="Helical" evidence="1">
    <location>
        <begin position="33"/>
        <end position="52"/>
    </location>
</feature>
<dbReference type="EMBL" id="OIVN01003334">
    <property type="protein sequence ID" value="SPD10441.1"/>
    <property type="molecule type" value="Genomic_DNA"/>
</dbReference>
<organism evidence="2">
    <name type="scientific">Fagus sylvatica</name>
    <name type="common">Beechnut</name>
    <dbReference type="NCBI Taxonomy" id="28930"/>
    <lineage>
        <taxon>Eukaryota</taxon>
        <taxon>Viridiplantae</taxon>
        <taxon>Streptophyta</taxon>
        <taxon>Embryophyta</taxon>
        <taxon>Tracheophyta</taxon>
        <taxon>Spermatophyta</taxon>
        <taxon>Magnoliopsida</taxon>
        <taxon>eudicotyledons</taxon>
        <taxon>Gunneridae</taxon>
        <taxon>Pentapetalae</taxon>
        <taxon>rosids</taxon>
        <taxon>fabids</taxon>
        <taxon>Fagales</taxon>
        <taxon>Fagaceae</taxon>
        <taxon>Fagus</taxon>
    </lineage>
</organism>
<keyword evidence="1" id="KW-0472">Membrane</keyword>
<name>A0A2N9HFI5_FAGSY</name>